<keyword evidence="4 9" id="KW-0805">Transcription regulation</keyword>
<organism evidence="12 13">
    <name type="scientific">Rhamnella rubrinervis</name>
    <dbReference type="NCBI Taxonomy" id="2594499"/>
    <lineage>
        <taxon>Eukaryota</taxon>
        <taxon>Viridiplantae</taxon>
        <taxon>Streptophyta</taxon>
        <taxon>Embryophyta</taxon>
        <taxon>Tracheophyta</taxon>
        <taxon>Spermatophyta</taxon>
        <taxon>Magnoliopsida</taxon>
        <taxon>eudicotyledons</taxon>
        <taxon>Gunneridae</taxon>
        <taxon>Pentapetalae</taxon>
        <taxon>rosids</taxon>
        <taxon>fabids</taxon>
        <taxon>Rosales</taxon>
        <taxon>Rhamnaceae</taxon>
        <taxon>rhamnoid group</taxon>
        <taxon>Rhamneae</taxon>
        <taxon>Rhamnella</taxon>
    </lineage>
</organism>
<evidence type="ECO:0000256" key="4">
    <source>
        <dbReference type="ARBA" id="ARBA00023015"/>
    </source>
</evidence>
<dbReference type="GO" id="GO:0003677">
    <property type="term" value="F:DNA binding"/>
    <property type="evidence" value="ECO:0007669"/>
    <property type="project" value="UniProtKB-KW"/>
</dbReference>
<keyword evidence="10" id="KW-0472">Membrane</keyword>
<dbReference type="FunFam" id="1.10.10.10:FF:000073">
    <property type="entry name" value="E2F transcription factor 8"/>
    <property type="match status" value="1"/>
</dbReference>
<evidence type="ECO:0000256" key="5">
    <source>
        <dbReference type="ARBA" id="ARBA00023125"/>
    </source>
</evidence>
<keyword evidence="13" id="KW-1185">Reference proteome</keyword>
<keyword evidence="5 9" id="KW-0238">DNA-binding</keyword>
<accession>A0A8K0MGE2</accession>
<dbReference type="PANTHER" id="PTHR33598:SF10">
    <property type="entry name" value="SEED MATURATION-LIKE PROTEIN"/>
    <property type="match status" value="1"/>
</dbReference>
<dbReference type="OrthoDB" id="4115at2759"/>
<feature type="transmembrane region" description="Helical" evidence="10">
    <location>
        <begin position="748"/>
        <end position="765"/>
    </location>
</feature>
<feature type="domain" description="E2F/DP family winged-helix DNA-binding" evidence="11">
    <location>
        <begin position="143"/>
        <end position="223"/>
    </location>
</feature>
<protein>
    <recommendedName>
        <fullName evidence="11">E2F/DP family winged-helix DNA-binding domain-containing protein</fullName>
    </recommendedName>
</protein>
<evidence type="ECO:0000256" key="9">
    <source>
        <dbReference type="RuleBase" id="RU003796"/>
    </source>
</evidence>
<dbReference type="InterPro" id="IPR036388">
    <property type="entry name" value="WH-like_DNA-bd_sf"/>
</dbReference>
<comment type="similarity">
    <text evidence="2 9">Belongs to the E2F/DP family.</text>
</comment>
<dbReference type="InterPro" id="IPR003316">
    <property type="entry name" value="E2F_WHTH_DNA-bd_dom"/>
</dbReference>
<evidence type="ECO:0000256" key="2">
    <source>
        <dbReference type="ARBA" id="ARBA00010940"/>
    </source>
</evidence>
<dbReference type="Proteomes" id="UP000796880">
    <property type="component" value="Unassembled WGS sequence"/>
</dbReference>
<dbReference type="InterPro" id="IPR036390">
    <property type="entry name" value="WH_DNA-bd_sf"/>
</dbReference>
<evidence type="ECO:0000256" key="6">
    <source>
        <dbReference type="ARBA" id="ARBA00023163"/>
    </source>
</evidence>
<evidence type="ECO:0000256" key="3">
    <source>
        <dbReference type="ARBA" id="ARBA00022491"/>
    </source>
</evidence>
<evidence type="ECO:0000256" key="1">
    <source>
        <dbReference type="ARBA" id="ARBA00004123"/>
    </source>
</evidence>
<dbReference type="Pfam" id="PF02319">
    <property type="entry name" value="WHD_E2F_TDP"/>
    <property type="match status" value="2"/>
</dbReference>
<dbReference type="InterPro" id="IPR008479">
    <property type="entry name" value="DUF760"/>
</dbReference>
<evidence type="ECO:0000313" key="12">
    <source>
        <dbReference type="EMBL" id="KAF3444713.1"/>
    </source>
</evidence>
<keyword evidence="10" id="KW-1133">Transmembrane helix</keyword>
<feature type="domain" description="E2F/DP family winged-helix DNA-binding" evidence="11">
    <location>
        <begin position="18"/>
        <end position="83"/>
    </location>
</feature>
<evidence type="ECO:0000256" key="10">
    <source>
        <dbReference type="SAM" id="Phobius"/>
    </source>
</evidence>
<reference evidence="12" key="1">
    <citation type="submission" date="2020-03" db="EMBL/GenBank/DDBJ databases">
        <title>A high-quality chromosome-level genome assembly of a woody plant with both climbing and erect habits, Rhamnella rubrinervis.</title>
        <authorList>
            <person name="Lu Z."/>
            <person name="Yang Y."/>
            <person name="Zhu X."/>
            <person name="Sun Y."/>
        </authorList>
    </citation>
    <scope>NUCLEOTIDE SEQUENCE</scope>
    <source>
        <strain evidence="12">BYM</strain>
        <tissue evidence="12">Leaf</tissue>
    </source>
</reference>
<keyword evidence="8" id="KW-0131">Cell cycle</keyword>
<keyword evidence="7 9" id="KW-0539">Nucleus</keyword>
<keyword evidence="6 9" id="KW-0804">Transcription</keyword>
<dbReference type="EMBL" id="VOIH02000006">
    <property type="protein sequence ID" value="KAF3444713.1"/>
    <property type="molecule type" value="Genomic_DNA"/>
</dbReference>
<dbReference type="FunFam" id="1.10.10.10:FF:000295">
    <property type="entry name" value="E2F transcription factor-like E2FE"/>
    <property type="match status" value="1"/>
</dbReference>
<evidence type="ECO:0000256" key="8">
    <source>
        <dbReference type="ARBA" id="ARBA00023306"/>
    </source>
</evidence>
<evidence type="ECO:0000313" key="13">
    <source>
        <dbReference type="Proteomes" id="UP000796880"/>
    </source>
</evidence>
<keyword evidence="3" id="KW-0678">Repressor</keyword>
<dbReference type="GO" id="GO:0005634">
    <property type="term" value="C:nucleus"/>
    <property type="evidence" value="ECO:0007669"/>
    <property type="project" value="UniProtKB-SubCell"/>
</dbReference>
<comment type="subcellular location">
    <subcellularLocation>
        <location evidence="1 9">Nucleus</location>
    </subcellularLocation>
</comment>
<dbReference type="SUPFAM" id="SSF46785">
    <property type="entry name" value="Winged helix' DNA-binding domain"/>
    <property type="match status" value="2"/>
</dbReference>
<evidence type="ECO:0000259" key="11">
    <source>
        <dbReference type="SMART" id="SM01372"/>
    </source>
</evidence>
<proteinExistence type="inferred from homology"/>
<evidence type="ECO:0000256" key="7">
    <source>
        <dbReference type="ARBA" id="ARBA00023242"/>
    </source>
</evidence>
<sequence>MASLVSAESETKPQVYCRKEKSLGVLCSNFLTLYNGDGAGTIGLDDAASRLGVERRRMYDVVNILESIGVVVRKAKNQYTWKGLGEIPQALQQLKEEGVREKFNSPGSYSSARVSNDNECKGLLRMNANGDNTSLASSRKNNRSDKSLALLSQNFIKLFLCSDVDLILLDNAAKELPGDAEDQTTFRTKVRRLYDIANVFSSMDLIEKSRHVQSGKPAYRWLGWREKLKKGFDTASDLNEPKKRVFGSDITNDNSKRSKADSEVGWKSNSDEMEVKQHAKHNSKGIDFGPFAPVSMLKAGDAKNKIVNQIHKWENLASTYRPQYHNQALYDLFAHYTEAWKSWLVEAIGKQQQIYSPRISTSHIRTTKSQWRIPRAFILSRFTDRSLGPRHPPQPPPPPLSHHLLARPLLPSLQRRRSSRSAAIVSCLISGVDGGGVSDEFVSTRRSDFDRGFSVIANMLKRIEPLDTSVISKGVSDCAKDSMKQTISSMLGLLPSDQFSVTVRFSKAPLDRLLVSSIITGYTLWNAEYRISLMRNFDISLENSKQLNGSKQLGVSEVQESEERNEIGVGTSFEELEISKPQVFGDLSPEALNYIQRLQSEITNAKQELNVQKQGNMQIEYGRDLRNDLLEYLRSLDSHMVTELSRPSSLEVEDIIHQLVQNILQIFFKDDTSSAEKSVTGNRDDRPEGDNEFCDTIGTSRDYLAKLLFWHILHVHTLGTSLIPVISGDSGPIYIILSDLFPFGIRNSIFSLSLSVLAGVCYWVII</sequence>
<dbReference type="SMART" id="SM01372">
    <property type="entry name" value="E2F_TDP"/>
    <property type="match status" value="2"/>
</dbReference>
<dbReference type="Gene3D" id="1.10.10.10">
    <property type="entry name" value="Winged helix-like DNA-binding domain superfamily/Winged helix DNA-binding domain"/>
    <property type="match status" value="2"/>
</dbReference>
<keyword evidence="10" id="KW-0812">Transmembrane</keyword>
<dbReference type="PANTHER" id="PTHR33598">
    <property type="entry name" value="OS02G0833400 PROTEIN"/>
    <property type="match status" value="1"/>
</dbReference>
<dbReference type="Pfam" id="PF05542">
    <property type="entry name" value="DUF760"/>
    <property type="match status" value="2"/>
</dbReference>
<comment type="caution">
    <text evidence="12">The sequence shown here is derived from an EMBL/GenBank/DDBJ whole genome shotgun (WGS) entry which is preliminary data.</text>
</comment>
<gene>
    <name evidence="12" type="ORF">FNV43_RR14406</name>
</gene>
<dbReference type="GO" id="GO:0005667">
    <property type="term" value="C:transcription regulator complex"/>
    <property type="evidence" value="ECO:0007669"/>
    <property type="project" value="InterPro"/>
</dbReference>
<name>A0A8K0MGE2_9ROSA</name>
<dbReference type="GO" id="GO:0006355">
    <property type="term" value="P:regulation of DNA-templated transcription"/>
    <property type="evidence" value="ECO:0007669"/>
    <property type="project" value="InterPro"/>
</dbReference>
<dbReference type="AlphaFoldDB" id="A0A8K0MGE2"/>